<dbReference type="PROSITE" id="PS51105">
    <property type="entry name" value="PTS_EIIC_TYPE_3"/>
    <property type="match status" value="1"/>
</dbReference>
<dbReference type="EMBL" id="BFBY01000005">
    <property type="protein sequence ID" value="GBG04857.1"/>
    <property type="molecule type" value="Genomic_DNA"/>
</dbReference>
<keyword evidence="6 8" id="KW-1133">Transmembrane helix</keyword>
<dbReference type="GO" id="GO:0008982">
    <property type="term" value="F:protein-N(PI)-phosphohistidine-sugar phosphotransferase activity"/>
    <property type="evidence" value="ECO:0007669"/>
    <property type="project" value="InterPro"/>
</dbReference>
<dbReference type="InterPro" id="IPR051088">
    <property type="entry name" value="PTS_Sugar-EIIC/EIIB"/>
</dbReference>
<dbReference type="GO" id="GO:0009401">
    <property type="term" value="P:phosphoenolpyruvate-dependent sugar phosphotransferase system"/>
    <property type="evidence" value="ECO:0007669"/>
    <property type="project" value="InterPro"/>
</dbReference>
<evidence type="ECO:0000259" key="9">
    <source>
        <dbReference type="PROSITE" id="PS51105"/>
    </source>
</evidence>
<keyword evidence="3" id="KW-1003">Cell membrane</keyword>
<gene>
    <name evidence="10" type="primary">celB</name>
    <name evidence="10" type="ORF">LrDSM24759_07710</name>
</gene>
<dbReference type="PANTHER" id="PTHR33989:SF4">
    <property type="entry name" value="PTS SYSTEM N,N'-DIACETYLCHITOBIOSE-SPECIFIC EIIC COMPONENT"/>
    <property type="match status" value="1"/>
</dbReference>
<feature type="transmembrane region" description="Helical" evidence="8">
    <location>
        <begin position="24"/>
        <end position="42"/>
    </location>
</feature>
<feature type="domain" description="PTS EIIC type-3" evidence="9">
    <location>
        <begin position="1"/>
        <end position="416"/>
    </location>
</feature>
<feature type="transmembrane region" description="Helical" evidence="8">
    <location>
        <begin position="356"/>
        <end position="379"/>
    </location>
</feature>
<dbReference type="Proteomes" id="UP000257317">
    <property type="component" value="Unassembled WGS sequence"/>
</dbReference>
<name>A0A2Z6TQ03_9LACO</name>
<evidence type="ECO:0000313" key="11">
    <source>
        <dbReference type="Proteomes" id="UP000257317"/>
    </source>
</evidence>
<feature type="transmembrane region" description="Helical" evidence="8">
    <location>
        <begin position="291"/>
        <end position="311"/>
    </location>
</feature>
<keyword evidence="2" id="KW-0813">Transport</keyword>
<evidence type="ECO:0000313" key="10">
    <source>
        <dbReference type="EMBL" id="GBG04857.1"/>
    </source>
</evidence>
<evidence type="ECO:0000256" key="3">
    <source>
        <dbReference type="ARBA" id="ARBA00022475"/>
    </source>
</evidence>
<dbReference type="InterPro" id="IPR004501">
    <property type="entry name" value="PTS_EIIC_3"/>
</dbReference>
<organism evidence="10 11">
    <name type="scientific">Lactobacillus rodentium</name>
    <dbReference type="NCBI Taxonomy" id="947835"/>
    <lineage>
        <taxon>Bacteria</taxon>
        <taxon>Bacillati</taxon>
        <taxon>Bacillota</taxon>
        <taxon>Bacilli</taxon>
        <taxon>Lactobacillales</taxon>
        <taxon>Lactobacillaceae</taxon>
        <taxon>Lactobacillus</taxon>
    </lineage>
</organism>
<accession>A0A2Z6TQ03</accession>
<sequence length="441" mass="49521">MENIVLRATLWFRKKIFFRITDQTLKMVMPLAIIGSFFQFLWRSVFSDDSLISNICYFDNWMPDSVYNAAWYACQGLSNVIFNTMGLFVVYFAAHFTAKTYHKDAQMAGLTGMLSLLLCTYRFKQPDSSNLQMNFNWRSLGVQSLIFALVVGYIVGLIFRFLGADFRHVSHEDSKRIEKRAFAAFKPLVLSLTLGLIVGALATIVQFEVVASNIYQFFQNEGQNNLNIWEYVPLLILALVLNWMGMTQPILQLTSNSSSATTVANLNYALRHGSSWNVPNKFLGNSIYQSYGRFGGSGLTLALLIAILLIYKYQNTVRVARWSFIPTLFSSNQGALVGIPIILNPLYLVPYVFLPVLNILIAASAIALGWVPTSAYPILTGTPGPLVAFIGTNGNWNALILSLLLFVMDILLYLPVVKIAAKVEDEITRINEREGREVAFE</sequence>
<dbReference type="OrthoDB" id="1651152at2"/>
<evidence type="ECO:0000256" key="6">
    <source>
        <dbReference type="ARBA" id="ARBA00022989"/>
    </source>
</evidence>
<keyword evidence="7 8" id="KW-0472">Membrane</keyword>
<dbReference type="InterPro" id="IPR003352">
    <property type="entry name" value="PTS_EIIC"/>
</dbReference>
<dbReference type="PANTHER" id="PTHR33989">
    <property type="match status" value="1"/>
</dbReference>
<evidence type="ECO:0000256" key="5">
    <source>
        <dbReference type="ARBA" id="ARBA00022692"/>
    </source>
</evidence>
<keyword evidence="4" id="KW-0762">Sugar transport</keyword>
<reference evidence="11" key="1">
    <citation type="submission" date="2018-03" db="EMBL/GenBank/DDBJ databases">
        <title>New taxa in the Lactobacillus gasseri group.</title>
        <authorList>
            <person name="Tanizawa Y."/>
            <person name="Tohno M."/>
            <person name="Endo A."/>
            <person name="Arita M."/>
        </authorList>
    </citation>
    <scope>NUCLEOTIDE SEQUENCE [LARGE SCALE GENOMIC DNA]</scope>
    <source>
        <strain evidence="11">DSM 24759</strain>
    </source>
</reference>
<evidence type="ECO:0000256" key="4">
    <source>
        <dbReference type="ARBA" id="ARBA00022597"/>
    </source>
</evidence>
<feature type="transmembrane region" description="Helical" evidence="8">
    <location>
        <begin position="183"/>
        <end position="207"/>
    </location>
</feature>
<dbReference type="RefSeq" id="WP_117118200.1">
    <property type="nucleotide sequence ID" value="NZ_BFBY01000005.1"/>
</dbReference>
<comment type="subcellular location">
    <subcellularLocation>
        <location evidence="1">Cell membrane</location>
        <topology evidence="1">Multi-pass membrane protein</topology>
    </subcellularLocation>
</comment>
<protein>
    <submittedName>
        <fullName evidence="10">Cellobiose-specific PTS system IIC component</fullName>
    </submittedName>
</protein>
<dbReference type="Pfam" id="PF02378">
    <property type="entry name" value="PTS_EIIC"/>
    <property type="match status" value="1"/>
</dbReference>
<feature type="transmembrane region" description="Helical" evidence="8">
    <location>
        <begin position="227"/>
        <end position="245"/>
    </location>
</feature>
<keyword evidence="5 8" id="KW-0812">Transmembrane</keyword>
<dbReference type="AlphaFoldDB" id="A0A2Z6TQ03"/>
<feature type="transmembrane region" description="Helical" evidence="8">
    <location>
        <begin position="143"/>
        <end position="162"/>
    </location>
</feature>
<comment type="caution">
    <text evidence="10">The sequence shown here is derived from an EMBL/GenBank/DDBJ whole genome shotgun (WGS) entry which is preliminary data.</text>
</comment>
<feature type="transmembrane region" description="Helical" evidence="8">
    <location>
        <begin position="69"/>
        <end position="93"/>
    </location>
</feature>
<evidence type="ECO:0000256" key="2">
    <source>
        <dbReference type="ARBA" id="ARBA00022448"/>
    </source>
</evidence>
<dbReference type="GO" id="GO:0005886">
    <property type="term" value="C:plasma membrane"/>
    <property type="evidence" value="ECO:0007669"/>
    <property type="project" value="UniProtKB-SubCell"/>
</dbReference>
<evidence type="ECO:0000256" key="1">
    <source>
        <dbReference type="ARBA" id="ARBA00004651"/>
    </source>
</evidence>
<evidence type="ECO:0000256" key="7">
    <source>
        <dbReference type="ARBA" id="ARBA00023136"/>
    </source>
</evidence>
<evidence type="ECO:0000256" key="8">
    <source>
        <dbReference type="SAM" id="Phobius"/>
    </source>
</evidence>
<proteinExistence type="predicted"/>
<keyword evidence="11" id="KW-1185">Reference proteome</keyword>